<keyword evidence="3" id="KW-0175">Coiled coil</keyword>
<dbReference type="SMART" id="SM00470">
    <property type="entry name" value="ParB"/>
    <property type="match status" value="1"/>
</dbReference>
<dbReference type="AlphaFoldDB" id="D9Z4X3"/>
<dbReference type="Pfam" id="PF02195">
    <property type="entry name" value="ParB_N"/>
    <property type="match status" value="1"/>
</dbReference>
<dbReference type="SUPFAM" id="SSF110849">
    <property type="entry name" value="ParB/Sulfiredoxin"/>
    <property type="match status" value="1"/>
</dbReference>
<dbReference type="Gene3D" id="1.10.10.2830">
    <property type="match status" value="1"/>
</dbReference>
<dbReference type="NCBIfam" id="TIGR00180">
    <property type="entry name" value="parB_part"/>
    <property type="match status" value="1"/>
</dbReference>
<feature type="domain" description="ParB-like N-terminal" evidence="5">
    <location>
        <begin position="68"/>
        <end position="164"/>
    </location>
</feature>
<sequence>MSSVISGFLSKRGAGRGSRPADIQPPRSKEKYMSVTESKVKTERKSSRKPAKTQETVLSALLAETAEVSVPLASLIKSPLNVRTVPYSAESVSELAESIKGVGLLQNLVVHALPGDRYGVAAGGRRLAALNMLAERNILPADWPVRVKVIPQELATAASMTENGHRRDMHPAEQIAGFRAMAQEGKTPAQIGDLLGYSPRHVQRMLKLADLAPVILDALAEDRITTEHCQALALENDTARQVQVFEAACQSGWGGKPEVQTIRRLVTESEVAVAGNTKFRFVGADAFSPDELRTDLFSDDEGGYVDCVALDAALLEKLQAVAEHLREAEGWGWCAGRMEAVGECREDAGTYRSLPEPEAVLTEAEEERLNELMARYDALENQCEESDLLEAEMKLIDCMAKVRAWTPEMRAGSGVVVSWRYGNVCVQRGVQLRSEDDAADDAGRTEQMQEKASVEEISLPLLTKMSSERTLAVQAALMQQPDKSLTLLAWTLCLNVFGSGAYSNPARIRLECEHYSLTSDAPSGKEGAAFMALMAEKARLAALLPEGWSRDMTTFLSLSQEVLLSLLSFCTACSIYGVQTREYGHTSRSPLDSLETAIGFHMRDWWQPTKANFFGHLKKPQIIDALNDAGLSGAARDAEKMKKGDAAEHAEHHMKDNRWVPDWMCAPRPQAETETTEYRDNQADAA</sequence>
<dbReference type="InterPro" id="IPR041468">
    <property type="entry name" value="HTH_ParB/Spo0J"/>
</dbReference>
<comment type="similarity">
    <text evidence="1">Belongs to the ParB family.</text>
</comment>
<evidence type="ECO:0000259" key="5">
    <source>
        <dbReference type="SMART" id="SM00470"/>
    </source>
</evidence>
<evidence type="ECO:0000313" key="6">
    <source>
        <dbReference type="EMBL" id="ADL13923.1"/>
    </source>
</evidence>
<evidence type="ECO:0000256" key="4">
    <source>
        <dbReference type="SAM" id="MobiDB-lite"/>
    </source>
</evidence>
<dbReference type="InterPro" id="IPR036086">
    <property type="entry name" value="ParB/Sulfiredoxin_sf"/>
</dbReference>
<evidence type="ECO:0000256" key="1">
    <source>
        <dbReference type="ARBA" id="ARBA00006295"/>
    </source>
</evidence>
<evidence type="ECO:0000256" key="2">
    <source>
        <dbReference type="ARBA" id="ARBA00074268"/>
    </source>
</evidence>
<dbReference type="Gene3D" id="3.90.1530.30">
    <property type="match status" value="1"/>
</dbReference>
<dbReference type="GO" id="GO:0003677">
    <property type="term" value="F:DNA binding"/>
    <property type="evidence" value="ECO:0007669"/>
    <property type="project" value="InterPro"/>
</dbReference>
<protein>
    <recommendedName>
        <fullName evidence="2">Uncharacterized protein YubM</fullName>
    </recommendedName>
</protein>
<dbReference type="InterPro" id="IPR004437">
    <property type="entry name" value="ParB/RepB/Spo0J"/>
</dbReference>
<dbReference type="CDD" id="cd16406">
    <property type="entry name" value="ParB_N_like"/>
    <property type="match status" value="1"/>
</dbReference>
<dbReference type="FunFam" id="1.10.10.2830:FF:000001">
    <property type="entry name" value="Chromosome partitioning protein ParB"/>
    <property type="match status" value="1"/>
</dbReference>
<dbReference type="InterPro" id="IPR003115">
    <property type="entry name" value="ParB_N"/>
</dbReference>
<dbReference type="Pfam" id="PF17762">
    <property type="entry name" value="HTH_ParB"/>
    <property type="match status" value="1"/>
</dbReference>
<dbReference type="EMBL" id="GU371926">
    <property type="protein sequence ID" value="ADL13923.1"/>
    <property type="molecule type" value="Genomic_DNA"/>
</dbReference>
<reference evidence="6" key="1">
    <citation type="journal article" date="2010" name="PLoS ONE">
        <title>Complete nucleotide sequence of CTX-M-15-plasmids from clinical Escherichia coli isolates: insertional events of transposons and insertion sequences.</title>
        <authorList>
            <person name="Smet A."/>
            <person name="Van Nieuwerburgh F."/>
            <person name="Vandekerckhove T.T."/>
            <person name="Martel A."/>
            <person name="Deforce D."/>
            <person name="Butaye P."/>
            <person name="Haesebrouck F."/>
        </authorList>
    </citation>
    <scope>NUCLEOTIDE SEQUENCE</scope>
    <source>
        <strain evidence="6">B24</strain>
        <plasmid evidence="6">pEC_B24</plasmid>
    </source>
</reference>
<evidence type="ECO:0000256" key="3">
    <source>
        <dbReference type="SAM" id="Coils"/>
    </source>
</evidence>
<feature type="region of interest" description="Disordered" evidence="4">
    <location>
        <begin position="1"/>
        <end position="52"/>
    </location>
</feature>
<dbReference type="PANTHER" id="PTHR33375:SF7">
    <property type="entry name" value="CHROMOSOME 2-PARTITIONING PROTEIN PARB-RELATED"/>
    <property type="match status" value="1"/>
</dbReference>
<dbReference type="InterPro" id="IPR050336">
    <property type="entry name" value="Chromosome_partition/occlusion"/>
</dbReference>
<dbReference type="GO" id="GO:0005694">
    <property type="term" value="C:chromosome"/>
    <property type="evidence" value="ECO:0007669"/>
    <property type="project" value="TreeGrafter"/>
</dbReference>
<feature type="coiled-coil region" evidence="3">
    <location>
        <begin position="362"/>
        <end position="389"/>
    </location>
</feature>
<organism evidence="6">
    <name type="scientific">Escherichia coli</name>
    <dbReference type="NCBI Taxonomy" id="562"/>
    <lineage>
        <taxon>Bacteria</taxon>
        <taxon>Pseudomonadati</taxon>
        <taxon>Pseudomonadota</taxon>
        <taxon>Gammaproteobacteria</taxon>
        <taxon>Enterobacterales</taxon>
        <taxon>Enterobacteriaceae</taxon>
        <taxon>Escherichia</taxon>
    </lineage>
</organism>
<dbReference type="PANTHER" id="PTHR33375">
    <property type="entry name" value="CHROMOSOME-PARTITIONING PROTEIN PARB-RELATED"/>
    <property type="match status" value="1"/>
</dbReference>
<name>D9Z4X3_ECOLX</name>
<accession>D9Z4X3</accession>
<keyword evidence="6" id="KW-0614">Plasmid</keyword>
<dbReference type="GO" id="GO:0007059">
    <property type="term" value="P:chromosome segregation"/>
    <property type="evidence" value="ECO:0007669"/>
    <property type="project" value="TreeGrafter"/>
</dbReference>
<geneLocation type="plasmid" evidence="6">
    <name>pEC_B24</name>
</geneLocation>
<proteinExistence type="inferred from homology"/>
<feature type="compositionally biased region" description="Basic and acidic residues" evidence="4">
    <location>
        <begin position="27"/>
        <end position="45"/>
    </location>
</feature>
<dbReference type="SUPFAM" id="SSF109709">
    <property type="entry name" value="KorB DNA-binding domain-like"/>
    <property type="match status" value="1"/>
</dbReference>
<gene>
    <name evidence="6" type="primary">parB</name>
</gene>